<organism evidence="1 2">
    <name type="scientific">Trichogramma brassicae</name>
    <dbReference type="NCBI Taxonomy" id="86971"/>
    <lineage>
        <taxon>Eukaryota</taxon>
        <taxon>Metazoa</taxon>
        <taxon>Ecdysozoa</taxon>
        <taxon>Arthropoda</taxon>
        <taxon>Hexapoda</taxon>
        <taxon>Insecta</taxon>
        <taxon>Pterygota</taxon>
        <taxon>Neoptera</taxon>
        <taxon>Endopterygota</taxon>
        <taxon>Hymenoptera</taxon>
        <taxon>Apocrita</taxon>
        <taxon>Proctotrupomorpha</taxon>
        <taxon>Chalcidoidea</taxon>
        <taxon>Trichogrammatidae</taxon>
        <taxon>Trichogramma</taxon>
    </lineage>
</organism>
<protein>
    <submittedName>
        <fullName evidence="1">Uncharacterized protein</fullName>
    </submittedName>
</protein>
<gene>
    <name evidence="1" type="ORF">TBRA_LOCUS621</name>
</gene>
<proteinExistence type="predicted"/>
<keyword evidence="2" id="KW-1185">Reference proteome</keyword>
<sequence>MTFPREKSSSSASSRTSMENCYKRVNSNERSVARAIVDSRALWGAIGTGSRAIPVHMQARERKKTCL</sequence>
<evidence type="ECO:0000313" key="2">
    <source>
        <dbReference type="Proteomes" id="UP000479190"/>
    </source>
</evidence>
<dbReference type="EMBL" id="CADCXV010000147">
    <property type="protein sequence ID" value="CAB0028452.1"/>
    <property type="molecule type" value="Genomic_DNA"/>
</dbReference>
<dbReference type="Proteomes" id="UP000479190">
    <property type="component" value="Unassembled WGS sequence"/>
</dbReference>
<reference evidence="1 2" key="1">
    <citation type="submission" date="2020-02" db="EMBL/GenBank/DDBJ databases">
        <authorList>
            <person name="Ferguson B K."/>
        </authorList>
    </citation>
    <scope>NUCLEOTIDE SEQUENCE [LARGE SCALE GENOMIC DNA]</scope>
</reference>
<evidence type="ECO:0000313" key="1">
    <source>
        <dbReference type="EMBL" id="CAB0028452.1"/>
    </source>
</evidence>
<name>A0A6H5HU74_9HYME</name>
<dbReference type="AlphaFoldDB" id="A0A6H5HU74"/>
<accession>A0A6H5HU74</accession>